<keyword evidence="3" id="KW-0479">Metal-binding</keyword>
<feature type="binding site" evidence="3">
    <location>
        <position position="182"/>
    </location>
    <ligand>
        <name>substrate</name>
    </ligand>
</feature>
<dbReference type="SUPFAM" id="SSF63829">
    <property type="entry name" value="Calcium-dependent phosphotriesterase"/>
    <property type="match status" value="1"/>
</dbReference>
<evidence type="ECO:0000256" key="1">
    <source>
        <dbReference type="ARBA" id="ARBA00022801"/>
    </source>
</evidence>
<feature type="binding site" evidence="3">
    <location>
        <position position="159"/>
    </location>
    <ligand>
        <name>substrate</name>
    </ligand>
</feature>
<proteinExistence type="predicted"/>
<dbReference type="InterPro" id="IPR005511">
    <property type="entry name" value="SMP-30"/>
</dbReference>
<dbReference type="Pfam" id="PF08450">
    <property type="entry name" value="SGL"/>
    <property type="match status" value="1"/>
</dbReference>
<reference evidence="5 6" key="2">
    <citation type="submission" date="2019-09" db="EMBL/GenBank/DDBJ databases">
        <authorList>
            <person name="Jin C."/>
        </authorList>
    </citation>
    <scope>NUCLEOTIDE SEQUENCE [LARGE SCALE GENOMIC DNA]</scope>
    <source>
        <strain evidence="5 6">BN140078</strain>
    </source>
</reference>
<comment type="cofactor">
    <cofactor evidence="3">
        <name>Zn(2+)</name>
        <dbReference type="ChEBI" id="CHEBI:29105"/>
    </cofactor>
    <text evidence="3">Binds 1 divalent metal cation per subunit.</text>
</comment>
<evidence type="ECO:0000313" key="5">
    <source>
        <dbReference type="EMBL" id="KAA2238742.1"/>
    </source>
</evidence>
<dbReference type="InterPro" id="IPR051262">
    <property type="entry name" value="SMP-30/CGR1_Lactonase"/>
</dbReference>
<evidence type="ECO:0000256" key="2">
    <source>
        <dbReference type="PIRSR" id="PIRSR605511-1"/>
    </source>
</evidence>
<feature type="active site" description="Proton donor/acceptor" evidence="2">
    <location>
        <position position="269"/>
    </location>
</feature>
<gene>
    <name evidence="5" type="ORF">F0L74_21230</name>
</gene>
<dbReference type="GO" id="GO:0046872">
    <property type="term" value="F:metal ion binding"/>
    <property type="evidence" value="ECO:0007669"/>
    <property type="project" value="UniProtKB-KW"/>
</dbReference>
<feature type="domain" description="SMP-30/Gluconolactonase/LRE-like region" evidence="4">
    <location>
        <begin position="55"/>
        <end position="322"/>
    </location>
</feature>
<dbReference type="PANTHER" id="PTHR47572">
    <property type="entry name" value="LIPOPROTEIN-RELATED"/>
    <property type="match status" value="1"/>
</dbReference>
<dbReference type="GO" id="GO:0016787">
    <property type="term" value="F:hydrolase activity"/>
    <property type="evidence" value="ECO:0007669"/>
    <property type="project" value="UniProtKB-KW"/>
</dbReference>
<dbReference type="AlphaFoldDB" id="A0A5B2VKC2"/>
<name>A0A5B2VKC2_9BACT</name>
<dbReference type="PRINTS" id="PR01790">
    <property type="entry name" value="SMP30FAMILY"/>
</dbReference>
<dbReference type="InterPro" id="IPR013658">
    <property type="entry name" value="SGL"/>
</dbReference>
<keyword evidence="3" id="KW-0862">Zinc</keyword>
<evidence type="ECO:0000313" key="6">
    <source>
        <dbReference type="Proteomes" id="UP000324611"/>
    </source>
</evidence>
<dbReference type="EMBL" id="VUOC01000004">
    <property type="protein sequence ID" value="KAA2238742.1"/>
    <property type="molecule type" value="Genomic_DNA"/>
</dbReference>
<sequence length="332" mass="36635">MRRYYIFHVITVLLFSACKQPGMKTIGTIEQADSSLLSIISKDAKVEVIAEGFDWSEGPLWIPGANMLLFSDIPQNKICKWTEAGGLETYLTPSGYTGAKPRGGELGSNALILDKQGRLVMCQHGDRRMARMDAPLDHPASRFVSLADNYDGKKFNSPNDAVFRSNGDLFFTDPPYGMEQQEKDPARELPFHGVFKVSTDGKVTLLTDTLTRPNGLAFTPDEKTLIVANSDPNKAVWYMFDIAENDSLVNPRLLRDVTEEAKTETGLPDGFKIDRQGNIFATGPGGVWIFNSGGKLLGKIKAPVATSNCALAEDDKVLYITADNYVLRVKMR</sequence>
<keyword evidence="1" id="KW-0378">Hydrolase</keyword>
<dbReference type="InterPro" id="IPR011042">
    <property type="entry name" value="6-blade_b-propeller_TolB-like"/>
</dbReference>
<feature type="binding site" evidence="3">
    <location>
        <position position="57"/>
    </location>
    <ligand>
        <name>a divalent metal cation</name>
        <dbReference type="ChEBI" id="CHEBI:60240"/>
    </ligand>
</feature>
<feature type="binding site" evidence="3">
    <location>
        <position position="269"/>
    </location>
    <ligand>
        <name>a divalent metal cation</name>
        <dbReference type="ChEBI" id="CHEBI:60240"/>
    </ligand>
</feature>
<dbReference type="PROSITE" id="PS51257">
    <property type="entry name" value="PROKAR_LIPOPROTEIN"/>
    <property type="match status" value="1"/>
</dbReference>
<keyword evidence="6" id="KW-1185">Reference proteome</keyword>
<organism evidence="5 6">
    <name type="scientific">Chitinophaga agrisoli</name>
    <dbReference type="NCBI Taxonomy" id="2607653"/>
    <lineage>
        <taxon>Bacteria</taxon>
        <taxon>Pseudomonadati</taxon>
        <taxon>Bacteroidota</taxon>
        <taxon>Chitinophagia</taxon>
        <taxon>Chitinophagales</taxon>
        <taxon>Chitinophagaceae</taxon>
        <taxon>Chitinophaga</taxon>
    </lineage>
</organism>
<dbReference type="Proteomes" id="UP000324611">
    <property type="component" value="Unassembled WGS sequence"/>
</dbReference>
<comment type="caution">
    <text evidence="5">The sequence shown here is derived from an EMBL/GenBank/DDBJ whole genome shotgun (WGS) entry which is preliminary data.</text>
</comment>
<evidence type="ECO:0000259" key="4">
    <source>
        <dbReference type="Pfam" id="PF08450"/>
    </source>
</evidence>
<evidence type="ECO:0000256" key="3">
    <source>
        <dbReference type="PIRSR" id="PIRSR605511-2"/>
    </source>
</evidence>
<protein>
    <submittedName>
        <fullName evidence="5">SMP-30/gluconolactonase/LRE family protein</fullName>
    </submittedName>
</protein>
<dbReference type="Gene3D" id="2.120.10.30">
    <property type="entry name" value="TolB, C-terminal domain"/>
    <property type="match status" value="1"/>
</dbReference>
<feature type="binding site" evidence="3">
    <location>
        <position position="214"/>
    </location>
    <ligand>
        <name>a divalent metal cation</name>
        <dbReference type="ChEBI" id="CHEBI:60240"/>
    </ligand>
</feature>
<accession>A0A5B2VKC2</accession>
<reference evidence="5 6" key="1">
    <citation type="submission" date="2019-09" db="EMBL/GenBank/DDBJ databases">
        <title>Chitinophaga ginsengihumi sp. nov., isolated from soil of ginseng rhizosphere.</title>
        <authorList>
            <person name="Lee J."/>
        </authorList>
    </citation>
    <scope>NUCLEOTIDE SEQUENCE [LARGE SCALE GENOMIC DNA]</scope>
    <source>
        <strain evidence="5 6">BN140078</strain>
    </source>
</reference>
<dbReference type="PANTHER" id="PTHR47572:SF4">
    <property type="entry name" value="LACTONASE DRP35"/>
    <property type="match status" value="1"/>
</dbReference>